<organism evidence="2">
    <name type="scientific">Culex pipiens</name>
    <name type="common">House mosquito</name>
    <dbReference type="NCBI Taxonomy" id="7175"/>
    <lineage>
        <taxon>Eukaryota</taxon>
        <taxon>Metazoa</taxon>
        <taxon>Ecdysozoa</taxon>
        <taxon>Arthropoda</taxon>
        <taxon>Hexapoda</taxon>
        <taxon>Insecta</taxon>
        <taxon>Pterygota</taxon>
        <taxon>Neoptera</taxon>
        <taxon>Endopterygota</taxon>
        <taxon>Diptera</taxon>
        <taxon>Nematocera</taxon>
        <taxon>Culicoidea</taxon>
        <taxon>Culicidae</taxon>
        <taxon>Culicinae</taxon>
        <taxon>Culicini</taxon>
        <taxon>Culex</taxon>
        <taxon>Culex</taxon>
    </lineage>
</organism>
<accession>A0A8D8JVY0</accession>
<keyword evidence="1" id="KW-1133">Transmembrane helix</keyword>
<keyword evidence="1" id="KW-0812">Transmembrane</keyword>
<proteinExistence type="predicted"/>
<dbReference type="EMBL" id="HBUE01305814">
    <property type="protein sequence ID" value="CAG6580885.1"/>
    <property type="molecule type" value="Transcribed_RNA"/>
</dbReference>
<dbReference type="EMBL" id="HBUE01199662">
    <property type="protein sequence ID" value="CAG6529101.1"/>
    <property type="molecule type" value="Transcribed_RNA"/>
</dbReference>
<evidence type="ECO:0000256" key="1">
    <source>
        <dbReference type="SAM" id="Phobius"/>
    </source>
</evidence>
<dbReference type="AlphaFoldDB" id="A0A8D8JVY0"/>
<dbReference type="EMBL" id="HBUE01305816">
    <property type="protein sequence ID" value="CAG6580889.1"/>
    <property type="molecule type" value="Transcribed_RNA"/>
</dbReference>
<feature type="transmembrane region" description="Helical" evidence="1">
    <location>
        <begin position="109"/>
        <end position="129"/>
    </location>
</feature>
<feature type="transmembrane region" description="Helical" evidence="1">
    <location>
        <begin position="141"/>
        <end position="161"/>
    </location>
</feature>
<name>A0A8D8JVY0_CULPI</name>
<reference evidence="2" key="1">
    <citation type="submission" date="2021-05" db="EMBL/GenBank/DDBJ databases">
        <authorList>
            <person name="Alioto T."/>
            <person name="Alioto T."/>
            <person name="Gomez Garrido J."/>
        </authorList>
    </citation>
    <scope>NUCLEOTIDE SEQUENCE</scope>
</reference>
<keyword evidence="1" id="KW-0472">Membrane</keyword>
<dbReference type="EMBL" id="HBUE01199665">
    <property type="protein sequence ID" value="CAG6529108.1"/>
    <property type="molecule type" value="Transcribed_RNA"/>
</dbReference>
<dbReference type="EMBL" id="HBUE01305818">
    <property type="protein sequence ID" value="CAG6580894.1"/>
    <property type="molecule type" value="Transcribed_RNA"/>
</dbReference>
<sequence>MGDGSEGTDRWDRDQDLADGFGVFVSGLVSGFAEDGDALSGDLLLLGLGVEGHSERKTHGLKRRVDHFFRATTFDDTVHLGLLVLAKHSVGQLGKVQIQRKLDVDSVSVVHVGAFVAVTFIVLIVVVILGRRFLLLRLGSLLLWFLLNGLQAGLVRGQLVLHQSCRFWKLLLHRLQHQLLVQDGIERLHLVAGLLRLQVRRRQHERTQDEGGQDHRHRHDLGDLHRVGLTDFVCRWSLARRAVHLGSGIVLLHGDRHRIRFLLHHFAAETCSTCFFCHKHTLVARDFR</sequence>
<dbReference type="EMBL" id="HBUE01199663">
    <property type="protein sequence ID" value="CAG6529104.1"/>
    <property type="molecule type" value="Transcribed_RNA"/>
</dbReference>
<protein>
    <submittedName>
        <fullName evidence="2">(northern house mosquito) hypothetical protein</fullName>
    </submittedName>
</protein>
<dbReference type="EMBL" id="HBUE01199667">
    <property type="protein sequence ID" value="CAG6529113.1"/>
    <property type="molecule type" value="Transcribed_RNA"/>
</dbReference>
<evidence type="ECO:0000313" key="2">
    <source>
        <dbReference type="EMBL" id="CAG6580889.1"/>
    </source>
</evidence>
<dbReference type="EMBL" id="HBUE01305813">
    <property type="protein sequence ID" value="CAG6580882.1"/>
    <property type="molecule type" value="Transcribed_RNA"/>
</dbReference>